<dbReference type="InterPro" id="IPR030829">
    <property type="entry name" value="SoxH-rel_PQQ_2"/>
</dbReference>
<organism evidence="3 4">
    <name type="scientific">Roseobacter fucihabitans</name>
    <dbReference type="NCBI Taxonomy" id="1537242"/>
    <lineage>
        <taxon>Bacteria</taxon>
        <taxon>Pseudomonadati</taxon>
        <taxon>Pseudomonadota</taxon>
        <taxon>Alphaproteobacteria</taxon>
        <taxon>Rhodobacterales</taxon>
        <taxon>Roseobacteraceae</taxon>
        <taxon>Roseobacter</taxon>
    </lineage>
</organism>
<dbReference type="InterPro" id="IPR050855">
    <property type="entry name" value="NDM-1-like"/>
</dbReference>
<dbReference type="Pfam" id="PF00753">
    <property type="entry name" value="Lactamase_B"/>
    <property type="match status" value="1"/>
</dbReference>
<dbReference type="PANTHER" id="PTHR42951:SF4">
    <property type="entry name" value="ACYL-COENZYME A THIOESTERASE MBLAC2"/>
    <property type="match status" value="1"/>
</dbReference>
<dbReference type="CDD" id="cd16282">
    <property type="entry name" value="metallo-hydrolase-like_MBL-fold"/>
    <property type="match status" value="1"/>
</dbReference>
<evidence type="ECO:0000313" key="4">
    <source>
        <dbReference type="Proteomes" id="UP001318682"/>
    </source>
</evidence>
<dbReference type="NCBIfam" id="TIGR04559">
    <property type="entry name" value="SoxH_rel_PQQ_2"/>
    <property type="match status" value="1"/>
</dbReference>
<dbReference type="Gene3D" id="3.60.15.10">
    <property type="entry name" value="Ribonuclease Z/Hydroxyacylglutathione hydrolase-like"/>
    <property type="match status" value="1"/>
</dbReference>
<evidence type="ECO:0000313" key="3">
    <source>
        <dbReference type="EMBL" id="WVX51098.1"/>
    </source>
</evidence>
<dbReference type="PANTHER" id="PTHR42951">
    <property type="entry name" value="METALLO-BETA-LACTAMASE DOMAIN-CONTAINING"/>
    <property type="match status" value="1"/>
</dbReference>
<gene>
    <name evidence="3" type="ORF">ROLI_041990</name>
</gene>
<comment type="similarity">
    <text evidence="1">Belongs to the metallo-beta-lactamase superfamily. Class-B beta-lactamase family.</text>
</comment>
<proteinExistence type="inferred from homology"/>
<evidence type="ECO:0000259" key="2">
    <source>
        <dbReference type="SMART" id="SM00849"/>
    </source>
</evidence>
<dbReference type="EMBL" id="CP143423">
    <property type="protein sequence ID" value="WVX51098.1"/>
    <property type="molecule type" value="Genomic_DNA"/>
</dbReference>
<evidence type="ECO:0000256" key="1">
    <source>
        <dbReference type="ARBA" id="ARBA00005250"/>
    </source>
</evidence>
<reference evidence="3 4" key="1">
    <citation type="submission" date="2015-07" db="EMBL/GenBank/DDBJ databases">
        <authorList>
            <person name="Voget S."/>
            <person name="Dogs M."/>
            <person name="Brinkhoff T.H."/>
            <person name="Daniel R."/>
        </authorList>
    </citation>
    <scope>NUCLEOTIDE SEQUENCE [LARGE SCALE GENOMIC DNA]</scope>
    <source>
        <strain evidence="3 4">B14</strain>
    </source>
</reference>
<name>A0ABZ2C0K2_9RHOB</name>
<sequence length="347" mass="36866">MFEAIVALCIDLSEGPCRDHLLPGYEGETLAACAASLSARAPDLSVFNGLVAQGPPSCHAVGEALDVTEVAPGVFVHRGAIAEPDAQNRGDVTNLGFVIGKTSVAVVDTGTARWMGEALWRAIRQRTDKPVTHVIITHMHLDHALGGGPFVEAGAEVIGHANLSRALSDRQANYLESLARLVGEGAMLGTRVVAVDIAVEQSAAIDLGGRKLTLRAWPAAHTGSDLTVLDAQTGTLFAGDLVFERHTPALDGRLRGWRAVLGDLQQMDIARVVPGHGGPSLDWPLGGASMARYLEVLESDTRAAIAQGQRLGDAVEEIAQSEAPHWELFEAYNPRNATVAFTELEWE</sequence>
<dbReference type="Proteomes" id="UP001318682">
    <property type="component" value="Chromosome"/>
</dbReference>
<dbReference type="InterPro" id="IPR001279">
    <property type="entry name" value="Metallo-B-lactamas"/>
</dbReference>
<feature type="domain" description="Metallo-beta-lactamase" evidence="2">
    <location>
        <begin position="92"/>
        <end position="276"/>
    </location>
</feature>
<accession>A0ABZ2C0K2</accession>
<reference evidence="4" key="2">
    <citation type="submission" date="2024-01" db="EMBL/GenBank/DDBJ databases">
        <title>Roseobacter fucihabitans sp. nov., isolated from the brown alga Fucus spiralis.</title>
        <authorList>
            <person name="Hahnke S."/>
            <person name="Berger M."/>
            <person name="Schlingloff A."/>
            <person name="Athale I."/>
            <person name="Neumann-Schaal M."/>
            <person name="Adenaya A."/>
            <person name="Poehlein A."/>
            <person name="Daniel R."/>
            <person name="Pertersen J."/>
            <person name="Brinkhoff T."/>
        </authorList>
    </citation>
    <scope>NUCLEOTIDE SEQUENCE [LARGE SCALE GENOMIC DNA]</scope>
    <source>
        <strain evidence="4">B14</strain>
    </source>
</reference>
<protein>
    <recommendedName>
        <fullName evidence="2">Metallo-beta-lactamase domain-containing protein</fullName>
    </recommendedName>
</protein>
<dbReference type="RefSeq" id="WP_187429491.1">
    <property type="nucleotide sequence ID" value="NZ_CP143423.1"/>
</dbReference>
<dbReference type="SUPFAM" id="SSF56281">
    <property type="entry name" value="Metallo-hydrolase/oxidoreductase"/>
    <property type="match status" value="1"/>
</dbReference>
<dbReference type="InterPro" id="IPR036866">
    <property type="entry name" value="RibonucZ/Hydroxyglut_hydro"/>
</dbReference>
<keyword evidence="4" id="KW-1185">Reference proteome</keyword>
<dbReference type="SMART" id="SM00849">
    <property type="entry name" value="Lactamase_B"/>
    <property type="match status" value="1"/>
</dbReference>